<dbReference type="Gene3D" id="3.30.420.40">
    <property type="match status" value="2"/>
</dbReference>
<dbReference type="GO" id="GO:0051301">
    <property type="term" value="P:cell division"/>
    <property type="evidence" value="ECO:0007669"/>
    <property type="project" value="UniProtKB-KW"/>
</dbReference>
<dbReference type="SUPFAM" id="SSF53067">
    <property type="entry name" value="Actin-like ATPase domain"/>
    <property type="match status" value="2"/>
</dbReference>
<dbReference type="Gene3D" id="3.30.1490.110">
    <property type="match status" value="1"/>
</dbReference>
<evidence type="ECO:0000256" key="7">
    <source>
        <dbReference type="SAM" id="MobiDB-lite"/>
    </source>
</evidence>
<evidence type="ECO:0000256" key="6">
    <source>
        <dbReference type="PIRNR" id="PIRNR003101"/>
    </source>
</evidence>
<dbReference type="CDD" id="cd24048">
    <property type="entry name" value="ASKHA_NBD_FtsA"/>
    <property type="match status" value="1"/>
</dbReference>
<dbReference type="Proteomes" id="UP001597267">
    <property type="component" value="Unassembled WGS sequence"/>
</dbReference>
<evidence type="ECO:0000256" key="1">
    <source>
        <dbReference type="ARBA" id="ARBA00022475"/>
    </source>
</evidence>
<name>A0ABW4J654_9LACO</name>
<feature type="compositionally biased region" description="Basic and acidic residues" evidence="7">
    <location>
        <begin position="414"/>
        <end position="424"/>
    </location>
</feature>
<evidence type="ECO:0000256" key="4">
    <source>
        <dbReference type="ARBA" id="ARBA00023306"/>
    </source>
</evidence>
<keyword evidence="4 5" id="KW-0131">Cell cycle</keyword>
<dbReference type="EMBL" id="JBHTOP010000005">
    <property type="protein sequence ID" value="MFD1671139.1"/>
    <property type="molecule type" value="Genomic_DNA"/>
</dbReference>
<dbReference type="RefSeq" id="WP_125714227.1">
    <property type="nucleotide sequence ID" value="NZ_JBHTOP010000005.1"/>
</dbReference>
<proteinExistence type="inferred from homology"/>
<evidence type="ECO:0000256" key="2">
    <source>
        <dbReference type="ARBA" id="ARBA00022618"/>
    </source>
</evidence>
<dbReference type="InterPro" id="IPR050696">
    <property type="entry name" value="FtsA/MreB"/>
</dbReference>
<dbReference type="SMART" id="SM00842">
    <property type="entry name" value="FtsA"/>
    <property type="match status" value="1"/>
</dbReference>
<dbReference type="InterPro" id="IPR043129">
    <property type="entry name" value="ATPase_NBD"/>
</dbReference>
<keyword evidence="2 5" id="KW-0132">Cell division</keyword>
<gene>
    <name evidence="5 9" type="primary">ftsA</name>
    <name evidence="9" type="ORF">ACFQ5M_03395</name>
</gene>
<evidence type="ECO:0000313" key="9">
    <source>
        <dbReference type="EMBL" id="MFD1671139.1"/>
    </source>
</evidence>
<comment type="subunit">
    <text evidence="5">Self-interacts. Interacts with FtsZ.</text>
</comment>
<keyword evidence="3 5" id="KW-0472">Membrane</keyword>
<comment type="similarity">
    <text evidence="5 6">Belongs to the FtsA/MreB family.</text>
</comment>
<dbReference type="PIRSF" id="PIRSF003101">
    <property type="entry name" value="FtsA"/>
    <property type="match status" value="1"/>
</dbReference>
<dbReference type="NCBIfam" id="TIGR01174">
    <property type="entry name" value="ftsA"/>
    <property type="match status" value="1"/>
</dbReference>
<evidence type="ECO:0000256" key="5">
    <source>
        <dbReference type="HAMAP-Rule" id="MF_02033"/>
    </source>
</evidence>
<sequence>MDNSGIYVGLDIGTTSIKVIIAESVQGQLNIIGVGSDRSKGMNRGVVVDIDQVAAAIQNAVHQAEQKANVSISDVYAGIPANMLSIEPCQGMIAVSDESKEITDQDVRNVAAAALIRNLPPEREIIDLVPDEFIVDGFDGIKDPRGMIGVRLEMHGIVFTSPKTVIHNIKKSIAKAGLNLKSLIVEPLALGKVALTDGEQDFGTILIDLGGGQSTAAVIHDHKLKFTQVDQEGGEYITKDISVVLNTSFGNAEKLKRDYGNANTDVTSETEEFPVETVGQTDAVLVSEHYLSEIIEARAEQILTRLGTALDRVKAFDLPGGIVITGGVTALPGIADLVAEMYDRSVKLYIPDQMGLRHPSFAQAFGLVTYVSRLSEVDRLVHTPISSATADYVSSTRTTQTTTTATNQTVKKAKPADHTMKDDLTPNETATQQNADATAKPKKEKKKRGESIRSFLNNFFE</sequence>
<evidence type="ECO:0000313" key="10">
    <source>
        <dbReference type="Proteomes" id="UP001597267"/>
    </source>
</evidence>
<keyword evidence="1 5" id="KW-1003">Cell membrane</keyword>
<evidence type="ECO:0000256" key="3">
    <source>
        <dbReference type="ARBA" id="ARBA00023136"/>
    </source>
</evidence>
<dbReference type="InterPro" id="IPR003494">
    <property type="entry name" value="SHS2_FtsA"/>
</dbReference>
<comment type="function">
    <text evidence="5 6">Cell division protein that is involved in the assembly of the Z ring. May serve as a membrane anchor for the Z ring.</text>
</comment>
<comment type="subcellular location">
    <subcellularLocation>
        <location evidence="5">Cell membrane</location>
        <topology evidence="5">Peripheral membrane protein</topology>
        <orientation evidence="5">Cytoplasmic side</orientation>
    </subcellularLocation>
    <text evidence="5">Localizes to the Z ring in an FtsZ-dependent manner. Targeted to the membrane through a conserved C-terminal amphipathic helix.</text>
</comment>
<feature type="region of interest" description="Disordered" evidence="7">
    <location>
        <begin position="396"/>
        <end position="461"/>
    </location>
</feature>
<feature type="compositionally biased region" description="Polar residues" evidence="7">
    <location>
        <begin position="426"/>
        <end position="436"/>
    </location>
</feature>
<organism evidence="9 10">
    <name type="scientific">Agrilactobacillus yilanensis</name>
    <dbReference type="NCBI Taxonomy" id="2485997"/>
    <lineage>
        <taxon>Bacteria</taxon>
        <taxon>Bacillati</taxon>
        <taxon>Bacillota</taxon>
        <taxon>Bacilli</taxon>
        <taxon>Lactobacillales</taxon>
        <taxon>Lactobacillaceae</taxon>
        <taxon>Agrilactobacillus</taxon>
    </lineage>
</organism>
<dbReference type="Pfam" id="PF02491">
    <property type="entry name" value="SHS2_FTSA"/>
    <property type="match status" value="1"/>
</dbReference>
<evidence type="ECO:0000259" key="8">
    <source>
        <dbReference type="SMART" id="SM00842"/>
    </source>
</evidence>
<comment type="caution">
    <text evidence="9">The sequence shown here is derived from an EMBL/GenBank/DDBJ whole genome shotgun (WGS) entry which is preliminary data.</text>
</comment>
<dbReference type="HAMAP" id="MF_02033">
    <property type="entry name" value="FtsA"/>
    <property type="match status" value="1"/>
</dbReference>
<dbReference type="PANTHER" id="PTHR32432:SF4">
    <property type="entry name" value="CELL DIVISION PROTEIN FTSA"/>
    <property type="match status" value="1"/>
</dbReference>
<dbReference type="InterPro" id="IPR020823">
    <property type="entry name" value="Cell_div_FtsA"/>
</dbReference>
<feature type="domain" description="SHS2" evidence="8">
    <location>
        <begin position="7"/>
        <end position="194"/>
    </location>
</feature>
<protein>
    <recommendedName>
        <fullName evidence="5 6">Cell division protein FtsA</fullName>
    </recommendedName>
</protein>
<dbReference type="PANTHER" id="PTHR32432">
    <property type="entry name" value="CELL DIVISION PROTEIN FTSA-RELATED"/>
    <property type="match status" value="1"/>
</dbReference>
<feature type="compositionally biased region" description="Low complexity" evidence="7">
    <location>
        <begin position="396"/>
        <end position="409"/>
    </location>
</feature>
<accession>A0ABW4J654</accession>
<dbReference type="Pfam" id="PF14450">
    <property type="entry name" value="FtsA"/>
    <property type="match status" value="1"/>
</dbReference>
<keyword evidence="10" id="KW-1185">Reference proteome</keyword>
<reference evidence="10" key="1">
    <citation type="journal article" date="2019" name="Int. J. Syst. Evol. Microbiol.">
        <title>The Global Catalogue of Microorganisms (GCM) 10K type strain sequencing project: providing services to taxonomists for standard genome sequencing and annotation.</title>
        <authorList>
            <consortium name="The Broad Institute Genomics Platform"/>
            <consortium name="The Broad Institute Genome Sequencing Center for Infectious Disease"/>
            <person name="Wu L."/>
            <person name="Ma J."/>
        </authorList>
    </citation>
    <scope>NUCLEOTIDE SEQUENCE [LARGE SCALE GENOMIC DNA]</scope>
    <source>
        <strain evidence="10">CCM 8896</strain>
    </source>
</reference>